<protein>
    <submittedName>
        <fullName evidence="2">GNAT family N-acetyltransferase</fullName>
    </submittedName>
</protein>
<name>A0A9D0Z946_9FIRM</name>
<organism evidence="2 3">
    <name type="scientific">Candidatus Onthenecus intestinigallinarum</name>
    <dbReference type="NCBI Taxonomy" id="2840875"/>
    <lineage>
        <taxon>Bacteria</taxon>
        <taxon>Bacillati</taxon>
        <taxon>Bacillota</taxon>
        <taxon>Clostridia</taxon>
        <taxon>Eubacteriales</taxon>
        <taxon>Candidatus Onthenecus</taxon>
    </lineage>
</organism>
<gene>
    <name evidence="2" type="ORF">IAB73_04770</name>
</gene>
<evidence type="ECO:0000259" key="1">
    <source>
        <dbReference type="PROSITE" id="PS51186"/>
    </source>
</evidence>
<feature type="domain" description="N-acetyltransferase" evidence="1">
    <location>
        <begin position="1"/>
        <end position="161"/>
    </location>
</feature>
<dbReference type="Proteomes" id="UP000886887">
    <property type="component" value="Unassembled WGS sequence"/>
</dbReference>
<comment type="caution">
    <text evidence="2">The sequence shown here is derived from an EMBL/GenBank/DDBJ whole genome shotgun (WGS) entry which is preliminary data.</text>
</comment>
<dbReference type="EMBL" id="DVFJ01000013">
    <property type="protein sequence ID" value="HIQ71507.1"/>
    <property type="molecule type" value="Genomic_DNA"/>
</dbReference>
<proteinExistence type="predicted"/>
<dbReference type="InterPro" id="IPR016181">
    <property type="entry name" value="Acyl_CoA_acyltransferase"/>
</dbReference>
<reference evidence="2" key="2">
    <citation type="journal article" date="2021" name="PeerJ">
        <title>Extensive microbial diversity within the chicken gut microbiome revealed by metagenomics and culture.</title>
        <authorList>
            <person name="Gilroy R."/>
            <person name="Ravi A."/>
            <person name="Getino M."/>
            <person name="Pursley I."/>
            <person name="Horton D.L."/>
            <person name="Alikhan N.F."/>
            <person name="Baker D."/>
            <person name="Gharbi K."/>
            <person name="Hall N."/>
            <person name="Watson M."/>
            <person name="Adriaenssens E.M."/>
            <person name="Foster-Nyarko E."/>
            <person name="Jarju S."/>
            <person name="Secka A."/>
            <person name="Antonio M."/>
            <person name="Oren A."/>
            <person name="Chaudhuri R.R."/>
            <person name="La Ragione R."/>
            <person name="Hildebrand F."/>
            <person name="Pallen M.J."/>
        </authorList>
    </citation>
    <scope>NUCLEOTIDE SEQUENCE</scope>
    <source>
        <strain evidence="2">ChiSxjej2B14-6234</strain>
    </source>
</reference>
<reference evidence="2" key="1">
    <citation type="submission" date="2020-10" db="EMBL/GenBank/DDBJ databases">
        <authorList>
            <person name="Gilroy R."/>
        </authorList>
    </citation>
    <scope>NUCLEOTIDE SEQUENCE</scope>
    <source>
        <strain evidence="2">ChiSxjej2B14-6234</strain>
    </source>
</reference>
<dbReference type="GO" id="GO:0016747">
    <property type="term" value="F:acyltransferase activity, transferring groups other than amino-acyl groups"/>
    <property type="evidence" value="ECO:0007669"/>
    <property type="project" value="InterPro"/>
</dbReference>
<evidence type="ECO:0000313" key="3">
    <source>
        <dbReference type="Proteomes" id="UP000886887"/>
    </source>
</evidence>
<sequence>MEIRKADAQDLQTILEIYAHARRFMAEHGNPTQWGSDRPPRSQTEDDIRRGRLYVCEAEGRIACVFYFAQEEDPTYRVIEDGAWLADGPYGVVHRIASAPGTRGAATYCLNWAFARCGNLRIDTHADNAPMQGLLRKLGFARCGRIYIADGSPREAFQKAR</sequence>
<dbReference type="PROSITE" id="PS51186">
    <property type="entry name" value="GNAT"/>
    <property type="match status" value="1"/>
</dbReference>
<dbReference type="AlphaFoldDB" id="A0A9D0Z946"/>
<dbReference type="InterPro" id="IPR000182">
    <property type="entry name" value="GNAT_dom"/>
</dbReference>
<evidence type="ECO:0000313" key="2">
    <source>
        <dbReference type="EMBL" id="HIQ71507.1"/>
    </source>
</evidence>
<dbReference type="Gene3D" id="3.40.630.30">
    <property type="match status" value="1"/>
</dbReference>
<accession>A0A9D0Z946</accession>
<dbReference type="SUPFAM" id="SSF55729">
    <property type="entry name" value="Acyl-CoA N-acyltransferases (Nat)"/>
    <property type="match status" value="1"/>
</dbReference>